<protein>
    <recommendedName>
        <fullName evidence="1">Peptidase C45 hydrolase domain-containing protein</fullName>
    </recommendedName>
</protein>
<dbReference type="InterPro" id="IPR047794">
    <property type="entry name" value="C45_proenzyme-like"/>
</dbReference>
<evidence type="ECO:0000313" key="3">
    <source>
        <dbReference type="Proteomes" id="UP000777935"/>
    </source>
</evidence>
<keyword evidence="3" id="KW-1185">Reference proteome</keyword>
<dbReference type="PANTHER" id="PTHR28583">
    <property type="entry name" value="ACID AMIDASE"/>
    <property type="match status" value="1"/>
</dbReference>
<dbReference type="EMBL" id="JABUFE010000001">
    <property type="protein sequence ID" value="NSX53445.1"/>
    <property type="molecule type" value="Genomic_DNA"/>
</dbReference>
<comment type="caution">
    <text evidence="2">The sequence shown here is derived from an EMBL/GenBank/DDBJ whole genome shotgun (WGS) entry which is preliminary data.</text>
</comment>
<sequence length="317" mass="35000">MSNLPEYVIDLNKPPKERWAFAPEQVVMAKGLLDYYKQDIGGAAEMADMLHAVASPVIDDENWQEYEAIATQLGVSTALILLANAYYDVVKTVLGCTTFAIDTDDGPLHGRNLDWWTDNRILNDGSGIYRYKGADAGEFISIGWPGYTGVISGMAPGRFSITMNAVLSSDPVQIKTPIPLQIRHVFERSKTFDEAVATLTDTALSCDALLLVTGTKRGEMVVIERTPNRSAVRHAEDGKIHATNNYIALDANVEGLQNEIQLTSCARYDRMGELLRNPPASVEDCMTYLSEPGVQMEITVQQMAFRPLHGHHLIEIP</sequence>
<dbReference type="InterPro" id="IPR005079">
    <property type="entry name" value="Peptidase_C45_hydrolase"/>
</dbReference>
<proteinExistence type="predicted"/>
<dbReference type="PANTHER" id="PTHR28583:SF1">
    <property type="entry name" value="ACID CERAMIDASE"/>
    <property type="match status" value="1"/>
</dbReference>
<evidence type="ECO:0000259" key="1">
    <source>
        <dbReference type="Pfam" id="PF03417"/>
    </source>
</evidence>
<dbReference type="RefSeq" id="WP_174134556.1">
    <property type="nucleotide sequence ID" value="NZ_JABUFE010000001.1"/>
</dbReference>
<gene>
    <name evidence="2" type="ORF">HRQ87_01370</name>
</gene>
<dbReference type="Pfam" id="PF03417">
    <property type="entry name" value="AAT"/>
    <property type="match status" value="1"/>
</dbReference>
<reference evidence="2 3" key="1">
    <citation type="submission" date="2020-06" db="EMBL/GenBank/DDBJ databases">
        <title>Sulfitobacter algicola sp. nov., isolated from green algae.</title>
        <authorList>
            <person name="Wang C."/>
        </authorList>
    </citation>
    <scope>NUCLEOTIDE SEQUENCE [LARGE SCALE GENOMIC DNA]</scope>
    <source>
        <strain evidence="2 3">1151</strain>
    </source>
</reference>
<dbReference type="Gene3D" id="3.60.60.10">
    <property type="entry name" value="Penicillin V Acylase, Chain A"/>
    <property type="match status" value="1"/>
</dbReference>
<evidence type="ECO:0000313" key="2">
    <source>
        <dbReference type="EMBL" id="NSX53445.1"/>
    </source>
</evidence>
<name>A0ABX2ILM0_9RHOB</name>
<dbReference type="Proteomes" id="UP000777935">
    <property type="component" value="Unassembled WGS sequence"/>
</dbReference>
<accession>A0ABX2ILM0</accession>
<organism evidence="2 3">
    <name type="scientific">Parasulfitobacter algicola</name>
    <dbReference type="NCBI Taxonomy" id="2614809"/>
    <lineage>
        <taxon>Bacteria</taxon>
        <taxon>Pseudomonadati</taxon>
        <taxon>Pseudomonadota</taxon>
        <taxon>Alphaproteobacteria</taxon>
        <taxon>Rhodobacterales</taxon>
        <taxon>Roseobacteraceae</taxon>
        <taxon>Parasulfitobacter</taxon>
    </lineage>
</organism>
<dbReference type="NCBIfam" id="NF040521">
    <property type="entry name" value="C45_proenzyme"/>
    <property type="match status" value="1"/>
</dbReference>
<feature type="domain" description="Peptidase C45 hydrolase" evidence="1">
    <location>
        <begin position="103"/>
        <end position="277"/>
    </location>
</feature>